<evidence type="ECO:0000259" key="1">
    <source>
        <dbReference type="PROSITE" id="PS50003"/>
    </source>
</evidence>
<dbReference type="PROSITE" id="PS50003">
    <property type="entry name" value="PH_DOMAIN"/>
    <property type="match status" value="1"/>
</dbReference>
<dbReference type="InterPro" id="IPR051364">
    <property type="entry name" value="Cytokinesis/Rho-signaling"/>
</dbReference>
<evidence type="ECO:0000313" key="2">
    <source>
        <dbReference type="EMBL" id="KAK9687921.1"/>
    </source>
</evidence>
<evidence type="ECO:0000313" key="3">
    <source>
        <dbReference type="Proteomes" id="UP001458880"/>
    </source>
</evidence>
<reference evidence="2 3" key="2">
    <citation type="journal article" date="2024" name="BMC Genomics">
        <title>De novo assembly and annotation of Popillia japonica's genome with initial clues to its potential as an invasive pest.</title>
        <authorList>
            <person name="Cucini C."/>
            <person name="Boschi S."/>
            <person name="Funari R."/>
            <person name="Cardaioli E."/>
            <person name="Iannotti N."/>
            <person name="Marturano G."/>
            <person name="Paoli F."/>
            <person name="Bruttini M."/>
            <person name="Carapelli A."/>
            <person name="Frati F."/>
            <person name="Nardi F."/>
        </authorList>
    </citation>
    <scope>NUCLEOTIDE SEQUENCE [LARGE SCALE GENOMIC DNA]</scope>
    <source>
        <strain evidence="2">DMR45628</strain>
    </source>
</reference>
<dbReference type="GO" id="GO:0005826">
    <property type="term" value="C:actomyosin contractile ring"/>
    <property type="evidence" value="ECO:0007669"/>
    <property type="project" value="TreeGrafter"/>
</dbReference>
<dbReference type="PANTHER" id="PTHR21538:SF23">
    <property type="entry name" value="ANILLIN"/>
    <property type="match status" value="1"/>
</dbReference>
<organism evidence="2 3">
    <name type="scientific">Popillia japonica</name>
    <name type="common">Japanese beetle</name>
    <dbReference type="NCBI Taxonomy" id="7064"/>
    <lineage>
        <taxon>Eukaryota</taxon>
        <taxon>Metazoa</taxon>
        <taxon>Ecdysozoa</taxon>
        <taxon>Arthropoda</taxon>
        <taxon>Hexapoda</taxon>
        <taxon>Insecta</taxon>
        <taxon>Pterygota</taxon>
        <taxon>Neoptera</taxon>
        <taxon>Endopterygota</taxon>
        <taxon>Coleoptera</taxon>
        <taxon>Polyphaga</taxon>
        <taxon>Scarabaeiformia</taxon>
        <taxon>Scarabaeidae</taxon>
        <taxon>Rutelinae</taxon>
        <taxon>Popillia</taxon>
    </lineage>
</organism>
<keyword evidence="2" id="KW-0131">Cell cycle</keyword>
<dbReference type="SUPFAM" id="SSF50729">
    <property type="entry name" value="PH domain-like"/>
    <property type="match status" value="1"/>
</dbReference>
<dbReference type="InterPro" id="IPR012966">
    <property type="entry name" value="AHD"/>
</dbReference>
<dbReference type="GO" id="GO:0000281">
    <property type="term" value="P:mitotic cytokinesis"/>
    <property type="evidence" value="ECO:0007669"/>
    <property type="project" value="TreeGrafter"/>
</dbReference>
<dbReference type="Proteomes" id="UP001458880">
    <property type="component" value="Unassembled WGS sequence"/>
</dbReference>
<comment type="caution">
    <text evidence="2">The sequence shown here is derived from an EMBL/GenBank/DDBJ whole genome shotgun (WGS) entry which is preliminary data.</text>
</comment>
<sequence>MSEQWYSTFERWSSSDFKKLEKVKSLILQCTKRKQKNDIPVIMSELHNESSTSLYDRTKSKESCNLPTTTKPEILDKTGLVIIKDELENKAEMNINLDLIPDSTLDTIQVDDFKFKILKELYHDTNKDYKLIKVNIILPKGNSFVSFANSIIDMGSTDFTAARFTSSSPIPELDEGEDENQSSFNHLPHVDDNVVKETLNNTTNISLEKDTKLIQFIKNTSTDTLNLSLTEQRSCISLPESRQSVSTELSDKISKSPVDSCTYYDDLKKWNCYDRNLKNENYTKYQNHRNLKNENYNKTNCEAMQPFSITNSIVDKQVPDVCKALANFTVNIPPIMGKNALLAKSNITKHQKDTMNGKTDSEIIEEIVKDKFQEFLTEYNNRSIKRKAKKQGKMSESEKNDDDLERVCNTDKQQEIAFENQKTENQCTDDNTLLIIPEIKIIPNSIATSNVQINQTAELIQCNECLIPERSSSKLNIPTDFQMLSAASSVTTCASRDFGEFIESGLFYSEFLLSDEIEYDSQKFLEAALGENIDQGATLYDEPFDDSYTTYASRFVRAVSEDHSIGTSEMSALMSGQSVSTLAELHNKHCRKTITDVIDEESTDMQSLTNTTDMKTNDEIFSHLVAESAIQFQIIQQTSKALQLCKSIKEFEDSPEQIEAEKILLTATCQREAILNELKKLQLGEFVDSTEYLGSIRLSDFKFPAKIFNQSSDSAKKSKDYTQWFVAIINCGTALFATDAVTADFEGNVCFNTQVPFDNLTPDFEITVTVFAMTVKNSLRIYSHESKYHLNKHSKAVCPSPSKFLRFRRRNTPRIPEPTLKPSSFTAWGTASIKIGSLGKISSFQMKNVPKCSTLCGQLIVTIESFVTIKEQYSGFLNVGTQTSTNIVSWNRRWCSLFDTELRLWNDPVERGKPVETINLRLCINSFISVVDRSMCARPKTLLLEINNANRRIIRYFLNADSINDMKKWETVFNSVVSSLRLWHCMKCNSVSDLDETSL</sequence>
<accession>A0AAW1IEG3</accession>
<dbReference type="EMBL" id="JASPKY010000614">
    <property type="protein sequence ID" value="KAK9687920.1"/>
    <property type="molecule type" value="Genomic_DNA"/>
</dbReference>
<dbReference type="AlphaFoldDB" id="A0AAW1IEG3"/>
<dbReference type="Gene3D" id="2.30.29.30">
    <property type="entry name" value="Pleckstrin-homology domain (PH domain)/Phosphotyrosine-binding domain (PTB)"/>
    <property type="match status" value="1"/>
</dbReference>
<dbReference type="InterPro" id="IPR011993">
    <property type="entry name" value="PH-like_dom_sf"/>
</dbReference>
<dbReference type="InterPro" id="IPR001849">
    <property type="entry name" value="PH_domain"/>
</dbReference>
<reference evidence="2" key="1">
    <citation type="submission" date="2023-05" db="EMBL/GenBank/DDBJ databases">
        <authorList>
            <person name="Nardi F."/>
            <person name="Carapelli A."/>
            <person name="Cucini C."/>
        </authorList>
    </citation>
    <scope>NUCLEOTIDE SEQUENCE</scope>
    <source>
        <strain evidence="2">DMR45628</strain>
        <tissue evidence="2">Testes</tissue>
    </source>
</reference>
<dbReference type="GO" id="GO:0031106">
    <property type="term" value="P:septin ring organization"/>
    <property type="evidence" value="ECO:0007669"/>
    <property type="project" value="TreeGrafter"/>
</dbReference>
<keyword evidence="3" id="KW-1185">Reference proteome</keyword>
<dbReference type="Pfam" id="PF08174">
    <property type="entry name" value="Anillin"/>
    <property type="match status" value="1"/>
</dbReference>
<gene>
    <name evidence="2" type="ORF">QE152_g35911</name>
</gene>
<keyword evidence="2" id="KW-0132">Cell division</keyword>
<proteinExistence type="predicted"/>
<dbReference type="Pfam" id="PF00169">
    <property type="entry name" value="PH"/>
    <property type="match status" value="1"/>
</dbReference>
<dbReference type="GO" id="GO:0000915">
    <property type="term" value="P:actomyosin contractile ring assembly"/>
    <property type="evidence" value="ECO:0007669"/>
    <property type="project" value="TreeGrafter"/>
</dbReference>
<name>A0AAW1IEG3_POPJA</name>
<dbReference type="PANTHER" id="PTHR21538">
    <property type="entry name" value="ANILLIN/RHOTEKIN RTKN"/>
    <property type="match status" value="1"/>
</dbReference>
<feature type="domain" description="PH" evidence="1">
    <location>
        <begin position="870"/>
        <end position="978"/>
    </location>
</feature>
<dbReference type="SMART" id="SM00233">
    <property type="entry name" value="PH"/>
    <property type="match status" value="1"/>
</dbReference>
<dbReference type="EMBL" id="JASPKY010000614">
    <property type="protein sequence ID" value="KAK9687921.1"/>
    <property type="molecule type" value="Genomic_DNA"/>
</dbReference>
<protein>
    <submittedName>
        <fullName evidence="2">Cell division protein anillin</fullName>
    </submittedName>
</protein>